<dbReference type="AlphaFoldDB" id="A0A2D3UM15"/>
<evidence type="ECO:0000313" key="1">
    <source>
        <dbReference type="EMBL" id="CZT15882.1"/>
    </source>
</evidence>
<sequence>MLSAMSLISDLLISHDCTLMADRNVIATGIEDIASYREGEHRVFWRGHALCRKSPPGRILMSF</sequence>
<dbReference type="GeneID" id="35596951"/>
<dbReference type="EMBL" id="FJUY01000002">
    <property type="protein sequence ID" value="CZT15882.1"/>
    <property type="molecule type" value="Genomic_DNA"/>
</dbReference>
<organism evidence="1 2">
    <name type="scientific">Ramularia collo-cygni</name>
    <dbReference type="NCBI Taxonomy" id="112498"/>
    <lineage>
        <taxon>Eukaryota</taxon>
        <taxon>Fungi</taxon>
        <taxon>Dikarya</taxon>
        <taxon>Ascomycota</taxon>
        <taxon>Pezizomycotina</taxon>
        <taxon>Dothideomycetes</taxon>
        <taxon>Dothideomycetidae</taxon>
        <taxon>Mycosphaerellales</taxon>
        <taxon>Mycosphaerellaceae</taxon>
        <taxon>Ramularia</taxon>
    </lineage>
</organism>
<dbReference type="RefSeq" id="XP_023622776.1">
    <property type="nucleotide sequence ID" value="XM_023767008.1"/>
</dbReference>
<protein>
    <submittedName>
        <fullName evidence="1">Uncharacterized protein</fullName>
    </submittedName>
</protein>
<gene>
    <name evidence="1" type="ORF">RCC_01720</name>
</gene>
<keyword evidence="2" id="KW-1185">Reference proteome</keyword>
<name>A0A2D3UM15_9PEZI</name>
<reference evidence="1 2" key="1">
    <citation type="submission" date="2016-03" db="EMBL/GenBank/DDBJ databases">
        <authorList>
            <person name="Ploux O."/>
        </authorList>
    </citation>
    <scope>NUCLEOTIDE SEQUENCE [LARGE SCALE GENOMIC DNA]</scope>
    <source>
        <strain evidence="1 2">URUG2</strain>
    </source>
</reference>
<proteinExistence type="predicted"/>
<dbReference type="Proteomes" id="UP000225277">
    <property type="component" value="Unassembled WGS sequence"/>
</dbReference>
<evidence type="ECO:0000313" key="2">
    <source>
        <dbReference type="Proteomes" id="UP000225277"/>
    </source>
</evidence>
<accession>A0A2D3UM15</accession>